<feature type="non-terminal residue" evidence="1">
    <location>
        <position position="1"/>
    </location>
</feature>
<dbReference type="GO" id="GO:0005737">
    <property type="term" value="C:cytoplasm"/>
    <property type="evidence" value="ECO:0007669"/>
    <property type="project" value="TreeGrafter"/>
</dbReference>
<dbReference type="InterPro" id="IPR023192">
    <property type="entry name" value="TGS-like_dom_sf"/>
</dbReference>
<dbReference type="Gene3D" id="3.40.50.300">
    <property type="entry name" value="P-loop containing nucleotide triphosphate hydrolases"/>
    <property type="match status" value="1"/>
</dbReference>
<reference evidence="1" key="1">
    <citation type="journal article" date="2019" name="Sci. Rep.">
        <title>Draft genome of Tanacetum cinerariifolium, the natural source of mosquito coil.</title>
        <authorList>
            <person name="Yamashiro T."/>
            <person name="Shiraishi A."/>
            <person name="Satake H."/>
            <person name="Nakayama K."/>
        </authorList>
    </citation>
    <scope>NUCLEOTIDE SEQUENCE</scope>
</reference>
<evidence type="ECO:0008006" key="2">
    <source>
        <dbReference type="Google" id="ProtNLM"/>
    </source>
</evidence>
<organism evidence="1">
    <name type="scientific">Tanacetum cinerariifolium</name>
    <name type="common">Dalmatian daisy</name>
    <name type="synonym">Chrysanthemum cinerariifolium</name>
    <dbReference type="NCBI Taxonomy" id="118510"/>
    <lineage>
        <taxon>Eukaryota</taxon>
        <taxon>Viridiplantae</taxon>
        <taxon>Streptophyta</taxon>
        <taxon>Embryophyta</taxon>
        <taxon>Tracheophyta</taxon>
        <taxon>Spermatophyta</taxon>
        <taxon>Magnoliopsida</taxon>
        <taxon>eudicotyledons</taxon>
        <taxon>Gunneridae</taxon>
        <taxon>Pentapetalae</taxon>
        <taxon>asterids</taxon>
        <taxon>campanulids</taxon>
        <taxon>Asterales</taxon>
        <taxon>Asteraceae</taxon>
        <taxon>Asteroideae</taxon>
        <taxon>Anthemideae</taxon>
        <taxon>Anthemidinae</taxon>
        <taxon>Tanacetum</taxon>
    </lineage>
</organism>
<evidence type="ECO:0000313" key="1">
    <source>
        <dbReference type="EMBL" id="GFC90103.1"/>
    </source>
</evidence>
<dbReference type="PANTHER" id="PTHR23305:SF18">
    <property type="entry name" value="OBG-TYPE G DOMAIN-CONTAINING PROTEIN"/>
    <property type="match status" value="1"/>
</dbReference>
<dbReference type="EMBL" id="BKCJ011124496">
    <property type="protein sequence ID" value="GFC90103.1"/>
    <property type="molecule type" value="Genomic_DNA"/>
</dbReference>
<name>A0A699RWF1_TANCI</name>
<dbReference type="SUPFAM" id="SSF52540">
    <property type="entry name" value="P-loop containing nucleoside triphosphate hydrolases"/>
    <property type="match status" value="1"/>
</dbReference>
<gene>
    <name evidence="1" type="ORF">Tci_862073</name>
</gene>
<comment type="caution">
    <text evidence="1">The sequence shown here is derived from an EMBL/GenBank/DDBJ whole genome shotgun (WGS) entry which is preliminary data.</text>
</comment>
<dbReference type="InterPro" id="IPR027417">
    <property type="entry name" value="P-loop_NTPase"/>
</dbReference>
<dbReference type="Gene3D" id="1.10.150.300">
    <property type="entry name" value="TGS-like domain"/>
    <property type="match status" value="1"/>
</dbReference>
<feature type="non-terminal residue" evidence="1">
    <location>
        <position position="159"/>
    </location>
</feature>
<dbReference type="AlphaFoldDB" id="A0A699RWF1"/>
<proteinExistence type="predicted"/>
<accession>A0A699RWF1</accession>
<sequence>LEGGQNARAVQATEDELEAIADLQLLTIKPVIYVANVDEASIATDGNKHVAALREHVKAEGAQVVLVSAAIEKELVDKALLKLAHEEAEGAFFALKIFSDASQAEDDDSYADDEIELFSILVKQLANMNDAEQHLLKFVTQHISVRSPVSPKTLAATVN</sequence>
<dbReference type="GO" id="GO:0016887">
    <property type="term" value="F:ATP hydrolysis activity"/>
    <property type="evidence" value="ECO:0007669"/>
    <property type="project" value="TreeGrafter"/>
</dbReference>
<dbReference type="PANTHER" id="PTHR23305">
    <property type="entry name" value="OBG GTPASE FAMILY"/>
    <property type="match status" value="1"/>
</dbReference>
<protein>
    <recommendedName>
        <fullName evidence="2">Redox-regulated ATPase YchF</fullName>
    </recommendedName>
</protein>